<dbReference type="InterPro" id="IPR003594">
    <property type="entry name" value="HATPase_dom"/>
</dbReference>
<dbReference type="CDD" id="cd00082">
    <property type="entry name" value="HisKA"/>
    <property type="match status" value="1"/>
</dbReference>
<keyword evidence="7" id="KW-0802">TPR repeat</keyword>
<feature type="chain" id="PRO_5046744576" description="histidine kinase" evidence="10">
    <location>
        <begin position="21"/>
        <end position="734"/>
    </location>
</feature>
<evidence type="ECO:0000256" key="3">
    <source>
        <dbReference type="ARBA" id="ARBA00022553"/>
    </source>
</evidence>
<dbReference type="InterPro" id="IPR036097">
    <property type="entry name" value="HisK_dim/P_sf"/>
</dbReference>
<keyword evidence="8" id="KW-0175">Coiled coil</keyword>
<dbReference type="InterPro" id="IPR050736">
    <property type="entry name" value="Sensor_HK_Regulatory"/>
</dbReference>
<organism evidence="12 13">
    <name type="scientific">Agaribacillus aureus</name>
    <dbReference type="NCBI Taxonomy" id="3051825"/>
    <lineage>
        <taxon>Bacteria</taxon>
        <taxon>Pseudomonadati</taxon>
        <taxon>Bacteroidota</taxon>
        <taxon>Cytophagia</taxon>
        <taxon>Cytophagales</taxon>
        <taxon>Splendidivirgaceae</taxon>
        <taxon>Agaribacillus</taxon>
    </lineage>
</organism>
<feature type="repeat" description="TPR" evidence="7">
    <location>
        <begin position="198"/>
        <end position="231"/>
    </location>
</feature>
<dbReference type="SUPFAM" id="SSF48452">
    <property type="entry name" value="TPR-like"/>
    <property type="match status" value="2"/>
</dbReference>
<dbReference type="PANTHER" id="PTHR43711:SF26">
    <property type="entry name" value="SENSOR HISTIDINE KINASE RCSC"/>
    <property type="match status" value="1"/>
</dbReference>
<dbReference type="InterPro" id="IPR004358">
    <property type="entry name" value="Sig_transdc_His_kin-like_C"/>
</dbReference>
<evidence type="ECO:0000256" key="10">
    <source>
        <dbReference type="SAM" id="SignalP"/>
    </source>
</evidence>
<evidence type="ECO:0000256" key="6">
    <source>
        <dbReference type="ARBA" id="ARBA00023012"/>
    </source>
</evidence>
<dbReference type="Gene3D" id="1.10.287.130">
    <property type="match status" value="1"/>
</dbReference>
<evidence type="ECO:0000313" key="12">
    <source>
        <dbReference type="EMBL" id="MDN5212315.1"/>
    </source>
</evidence>
<dbReference type="PANTHER" id="PTHR43711">
    <property type="entry name" value="TWO-COMPONENT HISTIDINE KINASE"/>
    <property type="match status" value="1"/>
</dbReference>
<protein>
    <recommendedName>
        <fullName evidence="2">histidine kinase</fullName>
        <ecNumber evidence="2">2.7.13.3</ecNumber>
    </recommendedName>
</protein>
<dbReference type="Proteomes" id="UP001172083">
    <property type="component" value="Unassembled WGS sequence"/>
</dbReference>
<keyword evidence="5" id="KW-0418">Kinase</keyword>
<sequence>MNRFFILCLWVPFFPSLTHAQPLDSLRHALQSAQDTGRVEILQRIGFSIVKNNADSAISVFEQSLALALELNYPKGIINAYSGIAYGYEMVNDKSRVIDNYKKAIETAAENQLYNMQGKEYLNLANYYAFTDNAIHALTHYKKALKLFKQEENKDQLISVYMRIGNLYDNQGEYVEALKNNFTALELISAIKDTVALSGVYNNIAIIYKKQNNIDDALVYYHKSQEISKKHNDAWGMAISKVNIALIYKDNHQLDTAKLMLKEALNFFEVENASYPQGQLHHNLGVVYFEGNQLDSALYFLNRSQQLAGKYGFKKIMSKNHIQLAKIHQKKGKYDKALFHIEKSIAIAKAISSTENVEEALAIKHTIYGDKHDISNAYSALKEYQTYHDSLFNSTNSRQIGILKTIFELKEKEKEVALLEKEKEIQGLNEEKKQVLYYLLVSGLFGLGVVSFVLLISRNNKSKANKLLKRQSEEIKLKNEKIELQKSKLINNNEHLKSLNEDKNELIGIVAHDLRSPLNQIKGLVNILKVTLKTDAETEEIIERIDNSMERLRVLVNRTLDLRAIESKKINLNKEVINLGELMHCLLGSYRPVAGEKDIKIIDKLTLDSCYIKVDQNYLIQIIENLLCNAVKFSHKQSKIEILVYREEDKTKLEIIDEGPGLSEEDQKRLFIPFQQLSAKPTNQEKSTGLGLAIVKKYVNAMGGHVFCDSRLGQGAKFTVVFDTVPAPASSLVT</sequence>
<evidence type="ECO:0000313" key="13">
    <source>
        <dbReference type="Proteomes" id="UP001172083"/>
    </source>
</evidence>
<accession>A0ABT8L681</accession>
<evidence type="ECO:0000256" key="4">
    <source>
        <dbReference type="ARBA" id="ARBA00022679"/>
    </source>
</evidence>
<dbReference type="Pfam" id="PF13374">
    <property type="entry name" value="TPR_10"/>
    <property type="match status" value="1"/>
</dbReference>
<dbReference type="SMART" id="SM00028">
    <property type="entry name" value="TPR"/>
    <property type="match status" value="7"/>
</dbReference>
<name>A0ABT8L681_9BACT</name>
<dbReference type="InterPro" id="IPR005467">
    <property type="entry name" value="His_kinase_dom"/>
</dbReference>
<feature type="signal peptide" evidence="10">
    <location>
        <begin position="1"/>
        <end position="20"/>
    </location>
</feature>
<dbReference type="InterPro" id="IPR011990">
    <property type="entry name" value="TPR-like_helical_dom_sf"/>
</dbReference>
<keyword evidence="3" id="KW-0597">Phosphoprotein</keyword>
<evidence type="ECO:0000256" key="2">
    <source>
        <dbReference type="ARBA" id="ARBA00012438"/>
    </source>
</evidence>
<keyword evidence="12" id="KW-0547">Nucleotide-binding</keyword>
<dbReference type="SMART" id="SM00388">
    <property type="entry name" value="HisKA"/>
    <property type="match status" value="1"/>
</dbReference>
<evidence type="ECO:0000256" key="5">
    <source>
        <dbReference type="ARBA" id="ARBA00022777"/>
    </source>
</evidence>
<evidence type="ECO:0000256" key="7">
    <source>
        <dbReference type="PROSITE-ProRule" id="PRU00339"/>
    </source>
</evidence>
<dbReference type="Gene3D" id="3.30.565.10">
    <property type="entry name" value="Histidine kinase-like ATPase, C-terminal domain"/>
    <property type="match status" value="1"/>
</dbReference>
<feature type="transmembrane region" description="Helical" evidence="9">
    <location>
        <begin position="435"/>
        <end position="456"/>
    </location>
</feature>
<dbReference type="SUPFAM" id="SSF55874">
    <property type="entry name" value="ATPase domain of HSP90 chaperone/DNA topoisomerase II/histidine kinase"/>
    <property type="match status" value="1"/>
</dbReference>
<gene>
    <name evidence="12" type="ORF">QQ020_09655</name>
</gene>
<dbReference type="PROSITE" id="PS50109">
    <property type="entry name" value="HIS_KIN"/>
    <property type="match status" value="1"/>
</dbReference>
<dbReference type="EC" id="2.7.13.3" evidence="2"/>
<feature type="coiled-coil region" evidence="8">
    <location>
        <begin position="461"/>
        <end position="499"/>
    </location>
</feature>
<dbReference type="Pfam" id="PF13181">
    <property type="entry name" value="TPR_8"/>
    <property type="match status" value="1"/>
</dbReference>
<evidence type="ECO:0000259" key="11">
    <source>
        <dbReference type="PROSITE" id="PS50109"/>
    </source>
</evidence>
<reference evidence="12" key="1">
    <citation type="submission" date="2023-06" db="EMBL/GenBank/DDBJ databases">
        <title>Genomic of Agaribacillus aureum.</title>
        <authorList>
            <person name="Wang G."/>
        </authorList>
    </citation>
    <scope>NUCLEOTIDE SEQUENCE</scope>
    <source>
        <strain evidence="12">BMA12</strain>
    </source>
</reference>
<keyword evidence="9" id="KW-0812">Transmembrane</keyword>
<dbReference type="EMBL" id="JAUJEB010000001">
    <property type="protein sequence ID" value="MDN5212315.1"/>
    <property type="molecule type" value="Genomic_DNA"/>
</dbReference>
<keyword evidence="12" id="KW-0067">ATP-binding</keyword>
<keyword evidence="4" id="KW-0808">Transferase</keyword>
<keyword evidence="9" id="KW-0472">Membrane</keyword>
<dbReference type="InterPro" id="IPR019734">
    <property type="entry name" value="TPR_rpt"/>
</dbReference>
<dbReference type="Gene3D" id="1.25.40.10">
    <property type="entry name" value="Tetratricopeptide repeat domain"/>
    <property type="match status" value="3"/>
</dbReference>
<keyword evidence="9" id="KW-1133">Transmembrane helix</keyword>
<dbReference type="GO" id="GO:0005524">
    <property type="term" value="F:ATP binding"/>
    <property type="evidence" value="ECO:0007669"/>
    <property type="project" value="UniProtKB-KW"/>
</dbReference>
<dbReference type="InterPro" id="IPR036890">
    <property type="entry name" value="HATPase_C_sf"/>
</dbReference>
<comment type="catalytic activity">
    <reaction evidence="1">
        <text>ATP + protein L-histidine = ADP + protein N-phospho-L-histidine.</text>
        <dbReference type="EC" id="2.7.13.3"/>
    </reaction>
</comment>
<dbReference type="Pfam" id="PF02518">
    <property type="entry name" value="HATPase_c"/>
    <property type="match status" value="1"/>
</dbReference>
<proteinExistence type="predicted"/>
<dbReference type="Pfam" id="PF00512">
    <property type="entry name" value="HisKA"/>
    <property type="match status" value="1"/>
</dbReference>
<dbReference type="SMART" id="SM00387">
    <property type="entry name" value="HATPase_c"/>
    <property type="match status" value="1"/>
</dbReference>
<dbReference type="SUPFAM" id="SSF47384">
    <property type="entry name" value="Homodimeric domain of signal transducing histidine kinase"/>
    <property type="match status" value="1"/>
</dbReference>
<keyword evidence="13" id="KW-1185">Reference proteome</keyword>
<feature type="coiled-coil region" evidence="8">
    <location>
        <begin position="402"/>
        <end position="431"/>
    </location>
</feature>
<comment type="caution">
    <text evidence="12">The sequence shown here is derived from an EMBL/GenBank/DDBJ whole genome shotgun (WGS) entry which is preliminary data.</text>
</comment>
<dbReference type="InterPro" id="IPR003661">
    <property type="entry name" value="HisK_dim/P_dom"/>
</dbReference>
<dbReference type="PRINTS" id="PR00344">
    <property type="entry name" value="BCTRLSENSOR"/>
</dbReference>
<dbReference type="PROSITE" id="PS50005">
    <property type="entry name" value="TPR"/>
    <property type="match status" value="1"/>
</dbReference>
<evidence type="ECO:0000256" key="8">
    <source>
        <dbReference type="SAM" id="Coils"/>
    </source>
</evidence>
<keyword evidence="6" id="KW-0902">Two-component regulatory system</keyword>
<feature type="domain" description="Histidine kinase" evidence="11">
    <location>
        <begin position="509"/>
        <end position="726"/>
    </location>
</feature>
<evidence type="ECO:0000256" key="1">
    <source>
        <dbReference type="ARBA" id="ARBA00000085"/>
    </source>
</evidence>
<dbReference type="Pfam" id="PF14938">
    <property type="entry name" value="SNAP"/>
    <property type="match status" value="1"/>
</dbReference>
<keyword evidence="10" id="KW-0732">Signal</keyword>
<dbReference type="RefSeq" id="WP_346757634.1">
    <property type="nucleotide sequence ID" value="NZ_JAUJEB010000001.1"/>
</dbReference>
<evidence type="ECO:0000256" key="9">
    <source>
        <dbReference type="SAM" id="Phobius"/>
    </source>
</evidence>